<feature type="domain" description="VWFA" evidence="2">
    <location>
        <begin position="324"/>
        <end position="502"/>
    </location>
</feature>
<gene>
    <name evidence="3" type="ORF">SAMN04488005_2123</name>
</gene>
<dbReference type="InterPro" id="IPR051266">
    <property type="entry name" value="CLCR"/>
</dbReference>
<dbReference type="AlphaFoldDB" id="A0A1I6GSS5"/>
<dbReference type="OrthoDB" id="9805121at2"/>
<dbReference type="SMART" id="SM00327">
    <property type="entry name" value="VWA"/>
    <property type="match status" value="1"/>
</dbReference>
<dbReference type="PROSITE" id="PS50234">
    <property type="entry name" value="VWFA"/>
    <property type="match status" value="1"/>
</dbReference>
<dbReference type="CDD" id="cd01465">
    <property type="entry name" value="vWA_subgroup"/>
    <property type="match status" value="1"/>
</dbReference>
<dbReference type="InterPro" id="IPR022156">
    <property type="entry name" value="Uncharacterised_YfbK_N"/>
</dbReference>
<protein>
    <submittedName>
        <fullName evidence="3">Ca-activated chloride channel family protein</fullName>
    </submittedName>
</protein>
<accession>A0A1I6GSS5</accession>
<dbReference type="Proteomes" id="UP000199478">
    <property type="component" value="Unassembled WGS sequence"/>
</dbReference>
<dbReference type="PANTHER" id="PTHR10579">
    <property type="entry name" value="CALCIUM-ACTIVATED CHLORIDE CHANNEL REGULATOR"/>
    <property type="match status" value="1"/>
</dbReference>
<name>A0A1I6GSS5_9RHOB</name>
<evidence type="ECO:0000313" key="3">
    <source>
        <dbReference type="EMBL" id="SFR45284.1"/>
    </source>
</evidence>
<reference evidence="4" key="1">
    <citation type="submission" date="2016-10" db="EMBL/GenBank/DDBJ databases">
        <authorList>
            <person name="Varghese N."/>
            <person name="Submissions S."/>
        </authorList>
    </citation>
    <scope>NUCLEOTIDE SEQUENCE [LARGE SCALE GENOMIC DNA]</scope>
    <source>
        <strain evidence="4">DSM 26879</strain>
    </source>
</reference>
<dbReference type="Pfam" id="PF12034">
    <property type="entry name" value="YfbK_C"/>
    <property type="match status" value="1"/>
</dbReference>
<dbReference type="InterPro" id="IPR036465">
    <property type="entry name" value="vWFA_dom_sf"/>
</dbReference>
<evidence type="ECO:0000313" key="4">
    <source>
        <dbReference type="Proteomes" id="UP000199478"/>
    </source>
</evidence>
<proteinExistence type="predicted"/>
<keyword evidence="4" id="KW-1185">Reference proteome</keyword>
<dbReference type="Gene3D" id="3.40.50.410">
    <property type="entry name" value="von Willebrand factor, type A domain"/>
    <property type="match status" value="1"/>
</dbReference>
<sequence>MTDDLDDLKSMIDAATPRPDAARRAANLALAQKNFDDLQGSRQQPRPTPVTGRNRLWTGVTNMLNTLTSKAALTTTTAIVACGFLVLTPAGQDLLAPREHDFGATPIPTAEQADTLQTSDEEAAFDDTGLGAARSGTAELAAAEAAPKDLMAETNAPPPQPTARAALRDDAALADDLDMIIVTGPVMAEEINRAAPAAPALGLVAPEPQPVITQADTESYANAEPNPLKITSEDPVSTFSIDVDTASYSVVRSSLSRGHLPPANAVRIEEMINYFPYAYPAPEDDSPFRTTVSSFETPWNPDTQLVHIALQGQMPALDDRPPLNLVFLIDTSGSMNEPEKLPLLKQSFRIMLDQLRPEDQVAIVEYAGSAGQVLAPTAASDRATILQALQSLGAGGSTNGQGGLEQAYAVADTMAEDGEVSRVILATDGDFNVGINNPDALKDFIAGKRDTGTYLSVLGFGRGNLDDATMQALAQNGNGTAAFIDTLSEAQKVLVDQLSGALFPIAGDVKVQVEFNPAQVAEYRLIGYETRALNREDFNNDKVDAGELGAGHTVTAIYEITPVGSPAQLSDPLRYAPNSVAASSDELGFVKLRYKAPGEDTSQLIETAITGQSNPDTEANFAAAIAGFGQLLRDDSYLGDWGYADSIALANANRGDDNFGYRTEAVQLMRLAQSLSE</sequence>
<evidence type="ECO:0000256" key="1">
    <source>
        <dbReference type="SAM" id="MobiDB-lite"/>
    </source>
</evidence>
<feature type="region of interest" description="Disordered" evidence="1">
    <location>
        <begin position="34"/>
        <end position="53"/>
    </location>
</feature>
<dbReference type="EMBL" id="FOYP01000001">
    <property type="protein sequence ID" value="SFR45284.1"/>
    <property type="molecule type" value="Genomic_DNA"/>
</dbReference>
<dbReference type="PANTHER" id="PTHR10579:SF43">
    <property type="entry name" value="ZINC FINGER (C3HC4-TYPE RING FINGER) FAMILY PROTEIN"/>
    <property type="match status" value="1"/>
</dbReference>
<dbReference type="Pfam" id="PF12450">
    <property type="entry name" value="vWF_A"/>
    <property type="match status" value="1"/>
</dbReference>
<dbReference type="SUPFAM" id="SSF53300">
    <property type="entry name" value="vWA-like"/>
    <property type="match status" value="1"/>
</dbReference>
<dbReference type="InterPro" id="IPR021908">
    <property type="entry name" value="YfbK_C"/>
</dbReference>
<dbReference type="RefSeq" id="WP_090199699.1">
    <property type="nucleotide sequence ID" value="NZ_FOYP01000001.1"/>
</dbReference>
<evidence type="ECO:0000259" key="2">
    <source>
        <dbReference type="PROSITE" id="PS50234"/>
    </source>
</evidence>
<organism evidence="3 4">
    <name type="scientific">Yoonia tamlensis</name>
    <dbReference type="NCBI Taxonomy" id="390270"/>
    <lineage>
        <taxon>Bacteria</taxon>
        <taxon>Pseudomonadati</taxon>
        <taxon>Pseudomonadota</taxon>
        <taxon>Alphaproteobacteria</taxon>
        <taxon>Rhodobacterales</taxon>
        <taxon>Paracoccaceae</taxon>
        <taxon>Yoonia</taxon>
    </lineage>
</organism>
<dbReference type="Pfam" id="PF00092">
    <property type="entry name" value="VWA"/>
    <property type="match status" value="1"/>
</dbReference>
<dbReference type="STRING" id="390270.SAMN04488005_2123"/>
<dbReference type="InterPro" id="IPR002035">
    <property type="entry name" value="VWF_A"/>
</dbReference>